<comment type="similarity">
    <text evidence="2">Belongs to the polysaccharide synthase family.</text>
</comment>
<dbReference type="PANTHER" id="PTHR30250">
    <property type="entry name" value="PST FAMILY PREDICTED COLANIC ACID TRANSPORTER"/>
    <property type="match status" value="1"/>
</dbReference>
<proteinExistence type="inferred from homology"/>
<evidence type="ECO:0000256" key="5">
    <source>
        <dbReference type="ARBA" id="ARBA00022989"/>
    </source>
</evidence>
<evidence type="ECO:0000256" key="1">
    <source>
        <dbReference type="ARBA" id="ARBA00004651"/>
    </source>
</evidence>
<dbReference type="InterPro" id="IPR050833">
    <property type="entry name" value="Poly_Biosynth_Transport"/>
</dbReference>
<keyword evidence="6" id="KW-0472">Membrane</keyword>
<evidence type="ECO:0000256" key="4">
    <source>
        <dbReference type="ARBA" id="ARBA00022692"/>
    </source>
</evidence>
<evidence type="ECO:0000256" key="3">
    <source>
        <dbReference type="ARBA" id="ARBA00022475"/>
    </source>
</evidence>
<protein>
    <submittedName>
        <fullName evidence="7">Uncharacterized protein</fullName>
    </submittedName>
</protein>
<dbReference type="GO" id="GO:0005886">
    <property type="term" value="C:plasma membrane"/>
    <property type="evidence" value="ECO:0007669"/>
    <property type="project" value="UniProtKB-SubCell"/>
</dbReference>
<dbReference type="EMBL" id="CP039734">
    <property type="protein sequence ID" value="QIR75392.1"/>
    <property type="molecule type" value="Genomic_DNA"/>
</dbReference>
<reference evidence="7 8" key="1">
    <citation type="journal article" date="2017" name="Environ. Sci. Technol.">
        <title>Organohalide Respiration with Chlorinated Ethenes under Low pH Conditions.</title>
        <authorList>
            <person name="Yang Y."/>
            <person name="Capiro N.L."/>
            <person name="Marcet T.F."/>
            <person name="Yan J."/>
            <person name="Pennell K.D."/>
            <person name="Loffler F.E."/>
        </authorList>
    </citation>
    <scope>NUCLEOTIDE SEQUENCE [LARGE SCALE GENOMIC DNA]</scope>
    <source>
        <strain evidence="7 8">ACSDCE</strain>
    </source>
</reference>
<organism evidence="7 8">
    <name type="scientific">Sulfurospirillum diekertiae</name>
    <dbReference type="NCBI Taxonomy" id="1854492"/>
    <lineage>
        <taxon>Bacteria</taxon>
        <taxon>Pseudomonadati</taxon>
        <taxon>Campylobacterota</taxon>
        <taxon>Epsilonproteobacteria</taxon>
        <taxon>Campylobacterales</taxon>
        <taxon>Sulfurospirillaceae</taxon>
        <taxon>Sulfurospirillum</taxon>
    </lineage>
</organism>
<dbReference type="AlphaFoldDB" id="A0A6G9VR11"/>
<gene>
    <name evidence="7" type="ORF">FA584_03880</name>
</gene>
<sequence length="435" mass="49423">MKKTFLSYDFRHTAINQVWRLFSGPLMLILIPLYLSAETQGYWYTFVSLAALAIFADMGFSTILLQFSAHEFAHLKFESDNTLSGDQMHLERLATLLQFAMKWSGGIGLIAFPIILIVGFIILNAKQTEIHWILPWAIYGLASVFIFVNSMLLSFIEGCNSVGEVQKIRFFISLVTFISTVILLILGSELYALAISLVIGTVSGTIIIFSRYKYMLKQCFMLSNNITHDWKQDILPLLGKYAVSWISGYFILFAFTPIAFHYYGVVEAGKIGFSIAICTAIFGISNIWMTVIIPKINMYVAHKDYNTLDPIFTKHLILAGISYILGIGTLFIIVLFLKDILPFANRLVSPFSLSIITLGWLFQIIINGYAMYMRAHKEEPLMLLSFVTGAYIVITTLLVAMYLPFEYFFLGFLSSYIWGIPWVLIIFRKYRGGKN</sequence>
<evidence type="ECO:0000256" key="2">
    <source>
        <dbReference type="ARBA" id="ARBA00007430"/>
    </source>
</evidence>
<comment type="subcellular location">
    <subcellularLocation>
        <location evidence="1">Cell membrane</location>
        <topology evidence="1">Multi-pass membrane protein</topology>
    </subcellularLocation>
</comment>
<evidence type="ECO:0000313" key="7">
    <source>
        <dbReference type="EMBL" id="QIR75392.1"/>
    </source>
</evidence>
<keyword evidence="4" id="KW-0812">Transmembrane</keyword>
<dbReference type="RefSeq" id="WP_167749439.1">
    <property type="nucleotide sequence ID" value="NZ_CP039734.2"/>
</dbReference>
<name>A0A6G9VR11_9BACT</name>
<evidence type="ECO:0000313" key="8">
    <source>
        <dbReference type="Proteomes" id="UP000502831"/>
    </source>
</evidence>
<dbReference type="PANTHER" id="PTHR30250:SF10">
    <property type="entry name" value="LIPOPOLYSACCHARIDE BIOSYNTHESIS PROTEIN WZXC"/>
    <property type="match status" value="1"/>
</dbReference>
<keyword evidence="3" id="KW-1003">Cell membrane</keyword>
<dbReference type="Proteomes" id="UP000502831">
    <property type="component" value="Chromosome"/>
</dbReference>
<keyword evidence="5" id="KW-1133">Transmembrane helix</keyword>
<evidence type="ECO:0000256" key="6">
    <source>
        <dbReference type="ARBA" id="ARBA00023136"/>
    </source>
</evidence>
<accession>A0A6G9VR11</accession>